<dbReference type="AlphaFoldDB" id="A0A8H5FTG7"/>
<dbReference type="Pfam" id="PF14223">
    <property type="entry name" value="Retrotran_gag_2"/>
    <property type="match status" value="1"/>
</dbReference>
<evidence type="ECO:0000313" key="3">
    <source>
        <dbReference type="Proteomes" id="UP000559256"/>
    </source>
</evidence>
<reference evidence="2 3" key="1">
    <citation type="journal article" date="2020" name="ISME J.">
        <title>Uncovering the hidden diversity of litter-decomposition mechanisms in mushroom-forming fungi.</title>
        <authorList>
            <person name="Floudas D."/>
            <person name="Bentzer J."/>
            <person name="Ahren D."/>
            <person name="Johansson T."/>
            <person name="Persson P."/>
            <person name="Tunlid A."/>
        </authorList>
    </citation>
    <scope>NUCLEOTIDE SEQUENCE [LARGE SCALE GENOMIC DNA]</scope>
    <source>
        <strain evidence="2 3">CBS 291.85</strain>
    </source>
</reference>
<dbReference type="EMBL" id="JAACJM010000088">
    <property type="protein sequence ID" value="KAF5348058.1"/>
    <property type="molecule type" value="Genomic_DNA"/>
</dbReference>
<accession>A0A8H5FTG7</accession>
<gene>
    <name evidence="2" type="ORF">D9758_010004</name>
</gene>
<dbReference type="Proteomes" id="UP000559256">
    <property type="component" value="Unassembled WGS sequence"/>
</dbReference>
<evidence type="ECO:0000256" key="1">
    <source>
        <dbReference type="SAM" id="MobiDB-lite"/>
    </source>
</evidence>
<feature type="compositionally biased region" description="Basic residues" evidence="1">
    <location>
        <begin position="317"/>
        <end position="331"/>
    </location>
</feature>
<protein>
    <submittedName>
        <fullName evidence="2">Uncharacterized protein</fullName>
    </submittedName>
</protein>
<keyword evidence="3" id="KW-1185">Reference proteome</keyword>
<proteinExistence type="predicted"/>
<comment type="caution">
    <text evidence="2">The sequence shown here is derived from an EMBL/GenBank/DDBJ whole genome shotgun (WGS) entry which is preliminary data.</text>
</comment>
<feature type="region of interest" description="Disordered" evidence="1">
    <location>
        <begin position="261"/>
        <end position="349"/>
    </location>
</feature>
<organism evidence="2 3">
    <name type="scientific">Tetrapyrgos nigripes</name>
    <dbReference type="NCBI Taxonomy" id="182062"/>
    <lineage>
        <taxon>Eukaryota</taxon>
        <taxon>Fungi</taxon>
        <taxon>Dikarya</taxon>
        <taxon>Basidiomycota</taxon>
        <taxon>Agaricomycotina</taxon>
        <taxon>Agaricomycetes</taxon>
        <taxon>Agaricomycetidae</taxon>
        <taxon>Agaricales</taxon>
        <taxon>Marasmiineae</taxon>
        <taxon>Marasmiaceae</taxon>
        <taxon>Tetrapyrgos</taxon>
    </lineage>
</organism>
<evidence type="ECO:0000313" key="2">
    <source>
        <dbReference type="EMBL" id="KAF5348058.1"/>
    </source>
</evidence>
<sequence>MSSNNANNNSESIFNVPILNTTNYEFWNYAITRLLEAKGLSRVASGTQKRYVNTSPTETGNAPSFPEGFVQVPDEAFNALTESEQLSYNHTIETFTDQWNQYQILVKKHDRELVETYKLQSSWDDKDEQALGYISSFLPNDQKEIIHTSNMLWEKIDKKYSSPGPTSWFLDFKEFMSWMLDEKKDPANQIASLGAVLTHLKAYGFTVDDKFRALFLMDRILQSWGNYAQFTLATIEPKNLTMAHVEGLILVEYKRQTSQSSESSLLTRITGDRRKFDSQKAGSSKQKNQNKGKGKQPKPQEPSNNVTTGDANQGGDKKKKTRCSKKKKGSKKGAANLANPEVEADSDSDDDAPLMVTAFMANPFMNATLDPIEISDTDDLPETYCFIDKNNDSSLKERVKQNLAKQVRPQTISGYFILTHYERLMINELAQETVDFESFLRVEARHQMTHKLAEIWDYTYNSDGTHTEPYL</sequence>
<feature type="compositionally biased region" description="Polar residues" evidence="1">
    <location>
        <begin position="301"/>
        <end position="311"/>
    </location>
</feature>
<name>A0A8H5FTG7_9AGAR</name>